<organism evidence="1 2">
    <name type="scientific">Rhodococcus opacus</name>
    <name type="common">Nocardia opaca</name>
    <dbReference type="NCBI Taxonomy" id="37919"/>
    <lineage>
        <taxon>Bacteria</taxon>
        <taxon>Bacillati</taxon>
        <taxon>Actinomycetota</taxon>
        <taxon>Actinomycetes</taxon>
        <taxon>Mycobacteriales</taxon>
        <taxon>Nocardiaceae</taxon>
        <taxon>Rhodococcus</taxon>
    </lineage>
</organism>
<keyword evidence="1" id="KW-0614">Plasmid</keyword>
<dbReference type="EMBL" id="CP009112">
    <property type="protein sequence ID" value="ANS32111.1"/>
    <property type="molecule type" value="Genomic_DNA"/>
</dbReference>
<name>A0A1B1KHM2_RHOOP</name>
<evidence type="ECO:0000313" key="2">
    <source>
        <dbReference type="Proteomes" id="UP000186108"/>
    </source>
</evidence>
<proteinExistence type="predicted"/>
<dbReference type="Proteomes" id="UP000186108">
    <property type="component" value="Plasmid pR1CP1"/>
</dbReference>
<reference evidence="1 2" key="1">
    <citation type="submission" date="2014-07" db="EMBL/GenBank/DDBJ databases">
        <authorList>
            <person name="Zhang J.E."/>
            <person name="Yang H."/>
            <person name="Guo J."/>
            <person name="Deng Z."/>
            <person name="Luo H."/>
            <person name="Luo M."/>
            <person name="Zhao B."/>
        </authorList>
    </citation>
    <scope>NUCLEOTIDE SEQUENCE [LARGE SCALE GENOMIC DNA]</scope>
    <source>
        <strain evidence="1 2">1CP</strain>
        <plasmid evidence="2">Plasmid pr1cp1</plasmid>
    </source>
</reference>
<dbReference type="AlphaFoldDB" id="A0A1B1KHM2"/>
<geneLocation type="plasmid" evidence="2">
    <name>pr1cp1</name>
</geneLocation>
<protein>
    <submittedName>
        <fullName evidence="1">Uncharacterized protein</fullName>
    </submittedName>
</protein>
<accession>A0A1B1KHM2</accession>
<sequence>MAAGLGIAGAHATSIATARSSHHTTPPLNQTAFYGRHHAPCPARWSSSPGIDACLLAAILGLTITSSA</sequence>
<evidence type="ECO:0000313" key="1">
    <source>
        <dbReference type="EMBL" id="ANS32111.1"/>
    </source>
</evidence>
<gene>
    <name evidence="1" type="ORF">R1CP_37550</name>
</gene>